<dbReference type="InterPro" id="IPR005627">
    <property type="entry name" value="CutC-like"/>
</dbReference>
<dbReference type="AlphaFoldDB" id="A0AAD7U2F8"/>
<sequence>MDFNEDDLTVRDWRHRLQRTFLNDRRPPKAEDMPAMDALFKAVENYERMSSQSLKMSKIDKVLLHIAAKDDLPRDDEFHFRERAQNLIQKWQPLLLEIQEAKVAKLQRLTSAATDSTSEAGHAERRDAVNVDVGPNDTTPSCHDSAPAPVLPADPQTSDLHAMPTIGQSSDTTPSTSPTTERITIEVCIDSVESAIAAVRGGADRLELCGNLALGGGTTPSIGLFKAVRVAAPQGLPIMVMIRPRTGDFLYTDAEHRVMREDIKAFKEAGADGVVLGILQKDGKIDVARTKTGQASTAPSPSALPHLRLLLRTASRMPSFAKVLVGSGVNAQTVGPLLAELLPCGLREVHLSAGGWTPSEMEFRREGMGMGVGREGEWAIWRTSEQKVREVRELVDKAWLEYVEREKAQ</sequence>
<gene>
    <name evidence="4" type="ORF">ONZ51_g947</name>
</gene>
<dbReference type="InterPro" id="IPR036822">
    <property type="entry name" value="CutC-like_dom_sf"/>
</dbReference>
<organism evidence="4 5">
    <name type="scientific">Trametes cubensis</name>
    <dbReference type="NCBI Taxonomy" id="1111947"/>
    <lineage>
        <taxon>Eukaryota</taxon>
        <taxon>Fungi</taxon>
        <taxon>Dikarya</taxon>
        <taxon>Basidiomycota</taxon>
        <taxon>Agaricomycotina</taxon>
        <taxon>Agaricomycetes</taxon>
        <taxon>Polyporales</taxon>
        <taxon>Polyporaceae</taxon>
        <taxon>Trametes</taxon>
    </lineage>
</organism>
<evidence type="ECO:0000256" key="3">
    <source>
        <dbReference type="SAM" id="MobiDB-lite"/>
    </source>
</evidence>
<feature type="region of interest" description="Disordered" evidence="3">
    <location>
        <begin position="112"/>
        <end position="180"/>
    </location>
</feature>
<protein>
    <recommendedName>
        <fullName evidence="2">Copper homeostasis protein cutC homolog</fullName>
    </recommendedName>
</protein>
<name>A0AAD7U2F8_9APHY</name>
<dbReference type="PANTHER" id="PTHR12598">
    <property type="entry name" value="COPPER HOMEOSTASIS PROTEIN CUTC"/>
    <property type="match status" value="1"/>
</dbReference>
<dbReference type="PANTHER" id="PTHR12598:SF0">
    <property type="entry name" value="COPPER HOMEOSTASIS PROTEIN CUTC HOMOLOG"/>
    <property type="match status" value="1"/>
</dbReference>
<comment type="similarity">
    <text evidence="1">Belongs to the CutC family.</text>
</comment>
<dbReference type="SUPFAM" id="SSF110395">
    <property type="entry name" value="CutC-like"/>
    <property type="match status" value="1"/>
</dbReference>
<dbReference type="Pfam" id="PF03932">
    <property type="entry name" value="CutC"/>
    <property type="match status" value="1"/>
</dbReference>
<comment type="caution">
    <text evidence="4">The sequence shown here is derived from an EMBL/GenBank/DDBJ whole genome shotgun (WGS) entry which is preliminary data.</text>
</comment>
<dbReference type="Proteomes" id="UP001215151">
    <property type="component" value="Unassembled WGS sequence"/>
</dbReference>
<evidence type="ECO:0000313" key="4">
    <source>
        <dbReference type="EMBL" id="KAJ8496686.1"/>
    </source>
</evidence>
<evidence type="ECO:0000313" key="5">
    <source>
        <dbReference type="Proteomes" id="UP001215151"/>
    </source>
</evidence>
<evidence type="ECO:0000256" key="1">
    <source>
        <dbReference type="ARBA" id="ARBA00007768"/>
    </source>
</evidence>
<accession>A0AAD7U2F8</accession>
<evidence type="ECO:0000256" key="2">
    <source>
        <dbReference type="ARBA" id="ARBA00019014"/>
    </source>
</evidence>
<dbReference type="Gene3D" id="3.20.20.380">
    <property type="entry name" value="Copper homeostasis (CutC) domain"/>
    <property type="match status" value="1"/>
</dbReference>
<keyword evidence="5" id="KW-1185">Reference proteome</keyword>
<dbReference type="GO" id="GO:0005507">
    <property type="term" value="F:copper ion binding"/>
    <property type="evidence" value="ECO:0007669"/>
    <property type="project" value="TreeGrafter"/>
</dbReference>
<proteinExistence type="inferred from homology"/>
<dbReference type="EMBL" id="JAPEVG010000012">
    <property type="protein sequence ID" value="KAJ8496686.1"/>
    <property type="molecule type" value="Genomic_DNA"/>
</dbReference>
<reference evidence="4" key="1">
    <citation type="submission" date="2022-11" db="EMBL/GenBank/DDBJ databases">
        <title>Genome Sequence of Cubamyces cubensis.</title>
        <authorList>
            <person name="Buettner E."/>
        </authorList>
    </citation>
    <scope>NUCLEOTIDE SEQUENCE</scope>
    <source>
        <strain evidence="4">MPL-01</strain>
    </source>
</reference>
<feature type="compositionally biased region" description="Low complexity" evidence="3">
    <location>
        <begin position="169"/>
        <end position="180"/>
    </location>
</feature>